<evidence type="ECO:0000256" key="4">
    <source>
        <dbReference type="ARBA" id="ARBA00023136"/>
    </source>
</evidence>
<sequence>MELLFFELYAQFVAYPVGERRDLVAGSSSTCPGRGVVPRPDRYLAVFGCCHGTRPTCQEQLAELIHCHVYPKRDITNIVESSHFQKVSNWCKVGHKKCKGSHYEWVKPYRCLGAHDYTRAAHSTAILTTRRKLRNGGNHPPKSDLVGTRPTYEKRRNIPLGYRENYKDTCALADLDARVHQECI</sequence>
<gene>
    <name evidence="6" type="ORF">TTEB3V08_LOCUS5816</name>
</gene>
<dbReference type="InterPro" id="IPR036454">
    <property type="entry name" value="Amyloid_glyco_heparin-bd_sf"/>
</dbReference>
<evidence type="ECO:0000256" key="3">
    <source>
        <dbReference type="ARBA" id="ARBA00022989"/>
    </source>
</evidence>
<organism evidence="6">
    <name type="scientific">Timema tahoe</name>
    <dbReference type="NCBI Taxonomy" id="61484"/>
    <lineage>
        <taxon>Eukaryota</taxon>
        <taxon>Metazoa</taxon>
        <taxon>Ecdysozoa</taxon>
        <taxon>Arthropoda</taxon>
        <taxon>Hexapoda</taxon>
        <taxon>Insecta</taxon>
        <taxon>Pterygota</taxon>
        <taxon>Neoptera</taxon>
        <taxon>Polyneoptera</taxon>
        <taxon>Phasmatodea</taxon>
        <taxon>Timematodea</taxon>
        <taxon>Timematoidea</taxon>
        <taxon>Timematidae</taxon>
        <taxon>Timema</taxon>
    </lineage>
</organism>
<proteinExistence type="predicted"/>
<dbReference type="GO" id="GO:0016020">
    <property type="term" value="C:membrane"/>
    <property type="evidence" value="ECO:0007669"/>
    <property type="project" value="UniProtKB-SubCell"/>
</dbReference>
<evidence type="ECO:0000313" key="6">
    <source>
        <dbReference type="EMBL" id="CAD7457826.1"/>
    </source>
</evidence>
<evidence type="ECO:0000256" key="2">
    <source>
        <dbReference type="ARBA" id="ARBA00022692"/>
    </source>
</evidence>
<dbReference type="EMBL" id="OE001924">
    <property type="protein sequence ID" value="CAD7457826.1"/>
    <property type="molecule type" value="Genomic_DNA"/>
</dbReference>
<dbReference type="PANTHER" id="PTHR23103:SF15">
    <property type="entry name" value="AMYLOID-BETA-LIKE PROTEIN"/>
    <property type="match status" value="1"/>
</dbReference>
<dbReference type="InterPro" id="IPR008154">
    <property type="entry name" value="Amyloid_glyco_extra"/>
</dbReference>
<protein>
    <recommendedName>
        <fullName evidence="5">E1 domain-containing protein</fullName>
    </recommendedName>
</protein>
<dbReference type="SUPFAM" id="SSF56491">
    <property type="entry name" value="A heparin-binding domain"/>
    <property type="match status" value="1"/>
</dbReference>
<dbReference type="GO" id="GO:0043025">
    <property type="term" value="C:neuronal cell body"/>
    <property type="evidence" value="ECO:0007669"/>
    <property type="project" value="TreeGrafter"/>
</dbReference>
<dbReference type="GO" id="GO:0043005">
    <property type="term" value="C:neuron projection"/>
    <property type="evidence" value="ECO:0007669"/>
    <property type="project" value="TreeGrafter"/>
</dbReference>
<keyword evidence="3" id="KW-1133">Transmembrane helix</keyword>
<dbReference type="Gene3D" id="3.90.570.10">
    <property type="entry name" value="Amyloidogenic glycoprotein, heparin-binding domain"/>
    <property type="match status" value="1"/>
</dbReference>
<keyword evidence="4" id="KW-0472">Membrane</keyword>
<dbReference type="Pfam" id="PF02177">
    <property type="entry name" value="APP_N"/>
    <property type="match status" value="1"/>
</dbReference>
<dbReference type="SMART" id="SM00006">
    <property type="entry name" value="A4_EXTRA"/>
    <property type="match status" value="1"/>
</dbReference>
<evidence type="ECO:0000259" key="5">
    <source>
        <dbReference type="SMART" id="SM00006"/>
    </source>
</evidence>
<dbReference type="AlphaFoldDB" id="A0A7R9IGH7"/>
<name>A0A7R9IGH7_9NEOP</name>
<dbReference type="GO" id="GO:0007409">
    <property type="term" value="P:axonogenesis"/>
    <property type="evidence" value="ECO:0007669"/>
    <property type="project" value="TreeGrafter"/>
</dbReference>
<evidence type="ECO:0000256" key="1">
    <source>
        <dbReference type="ARBA" id="ARBA00004479"/>
    </source>
</evidence>
<feature type="domain" description="E1" evidence="5">
    <location>
        <begin position="18"/>
        <end position="150"/>
    </location>
</feature>
<accession>A0A7R9IGH7</accession>
<reference evidence="6" key="1">
    <citation type="submission" date="2020-11" db="EMBL/GenBank/DDBJ databases">
        <authorList>
            <person name="Tran Van P."/>
        </authorList>
    </citation>
    <scope>NUCLEOTIDE SEQUENCE</scope>
</reference>
<dbReference type="InterPro" id="IPR015849">
    <property type="entry name" value="Amyloid_glyco_heparin-bd"/>
</dbReference>
<keyword evidence="2" id="KW-0812">Transmembrane</keyword>
<dbReference type="InterPro" id="IPR008155">
    <property type="entry name" value="Amyloid_glyco"/>
</dbReference>
<dbReference type="GO" id="GO:0008201">
    <property type="term" value="F:heparin binding"/>
    <property type="evidence" value="ECO:0007669"/>
    <property type="project" value="InterPro"/>
</dbReference>
<comment type="subcellular location">
    <subcellularLocation>
        <location evidence="1">Membrane</location>
        <topology evidence="1">Single-pass type I membrane protein</topology>
    </subcellularLocation>
</comment>
<dbReference type="GO" id="GO:0007417">
    <property type="term" value="P:central nervous system development"/>
    <property type="evidence" value="ECO:0007669"/>
    <property type="project" value="TreeGrafter"/>
</dbReference>
<dbReference type="PANTHER" id="PTHR23103">
    <property type="entry name" value="ALZHEIMER'S DISEASE BETA-AMYLOID RELATED"/>
    <property type="match status" value="1"/>
</dbReference>